<evidence type="ECO:0000256" key="1">
    <source>
        <dbReference type="ARBA" id="ARBA00022723"/>
    </source>
</evidence>
<keyword evidence="5" id="KW-1185">Reference proteome</keyword>
<evidence type="ECO:0000256" key="2">
    <source>
        <dbReference type="ARBA" id="ARBA00023239"/>
    </source>
</evidence>
<keyword evidence="1" id="KW-0479">Metal-binding</keyword>
<gene>
    <name evidence="4" type="ORF">K5L01_13975</name>
</gene>
<evidence type="ECO:0000313" key="5">
    <source>
        <dbReference type="Proteomes" id="UP001431235"/>
    </source>
</evidence>
<protein>
    <submittedName>
        <fullName evidence="4">Class II aldolase/adducin family protein</fullName>
    </submittedName>
</protein>
<dbReference type="PANTHER" id="PTHR22789:SF0">
    <property type="entry name" value="3-OXO-TETRONATE 4-PHOSPHATE DECARBOXYLASE-RELATED"/>
    <property type="match status" value="1"/>
</dbReference>
<evidence type="ECO:0000313" key="4">
    <source>
        <dbReference type="EMBL" id="MCL7715748.1"/>
    </source>
</evidence>
<keyword evidence="2" id="KW-0456">Lyase</keyword>
<accession>A0ABT0SK91</accession>
<dbReference type="Gene3D" id="3.40.225.10">
    <property type="entry name" value="Class II aldolase/adducin N-terminal domain"/>
    <property type="match status" value="1"/>
</dbReference>
<feature type="domain" description="Class II aldolase/adducin N-terminal" evidence="3">
    <location>
        <begin position="10"/>
        <end position="182"/>
    </location>
</feature>
<dbReference type="InterPro" id="IPR001303">
    <property type="entry name" value="Aldolase_II/adducin_N"/>
</dbReference>
<dbReference type="InterPro" id="IPR050197">
    <property type="entry name" value="Aldolase_class_II_sugar_metab"/>
</dbReference>
<organism evidence="4 5">
    <name type="scientific">Stenotrophomonas mori</name>
    <dbReference type="NCBI Taxonomy" id="2871096"/>
    <lineage>
        <taxon>Bacteria</taxon>
        <taxon>Pseudomonadati</taxon>
        <taxon>Pseudomonadota</taxon>
        <taxon>Gammaproteobacteria</taxon>
        <taxon>Lysobacterales</taxon>
        <taxon>Lysobacteraceae</taxon>
        <taxon>Stenotrophomonas</taxon>
    </lineage>
</organism>
<evidence type="ECO:0000259" key="3">
    <source>
        <dbReference type="SMART" id="SM01007"/>
    </source>
</evidence>
<dbReference type="SUPFAM" id="SSF53639">
    <property type="entry name" value="AraD/HMP-PK domain-like"/>
    <property type="match status" value="1"/>
</dbReference>
<dbReference type="Proteomes" id="UP001431235">
    <property type="component" value="Unassembled WGS sequence"/>
</dbReference>
<comment type="caution">
    <text evidence="4">The sequence shown here is derived from an EMBL/GenBank/DDBJ whole genome shotgun (WGS) entry which is preliminary data.</text>
</comment>
<sequence>MSTPPDALARTVRAAARALGRAGLVHAYGHCSARIDADTFLVAPSRPLGLVAPGEPCTVVPLEGELPEGVLPEVRIHREIYRRRPDVGGVARVQPPKLMSLSVLGRTPLARHGFGAYFHPQPPLWDDPLLLRSDAQAQRLAEQLGDARAIVMRGNGAVTAGQSLQAAVVLAWYLEDAARVELDCLAAAPHTLPTCLSDEQSAVRATWNGRLLERMWEYLTAGDAELD</sequence>
<dbReference type="RefSeq" id="WP_250065232.1">
    <property type="nucleotide sequence ID" value="NZ_JAIKTS010000006.1"/>
</dbReference>
<dbReference type="PANTHER" id="PTHR22789">
    <property type="entry name" value="FUCULOSE PHOSPHATE ALDOLASE"/>
    <property type="match status" value="1"/>
</dbReference>
<dbReference type="SMART" id="SM01007">
    <property type="entry name" value="Aldolase_II"/>
    <property type="match status" value="1"/>
</dbReference>
<dbReference type="InterPro" id="IPR036409">
    <property type="entry name" value="Aldolase_II/adducin_N_sf"/>
</dbReference>
<name>A0ABT0SK91_9GAMM</name>
<reference evidence="4 5" key="1">
    <citation type="submission" date="2021-08" db="EMBL/GenBank/DDBJ databases">
        <title>Novel members of of the genus Stenotrophomonas from differernt environment.</title>
        <authorList>
            <person name="Deng Y."/>
        </authorList>
    </citation>
    <scope>NUCLEOTIDE SEQUENCE [LARGE SCALE GENOMIC DNA]</scope>
    <source>
        <strain evidence="4 5">CPCC 101365</strain>
    </source>
</reference>
<dbReference type="EMBL" id="JAIKTS010000006">
    <property type="protein sequence ID" value="MCL7715748.1"/>
    <property type="molecule type" value="Genomic_DNA"/>
</dbReference>
<proteinExistence type="predicted"/>
<dbReference type="Pfam" id="PF00596">
    <property type="entry name" value="Aldolase_II"/>
    <property type="match status" value="1"/>
</dbReference>